<proteinExistence type="predicted"/>
<evidence type="ECO:0008006" key="4">
    <source>
        <dbReference type="Google" id="ProtNLM"/>
    </source>
</evidence>
<reference evidence="2 3" key="1">
    <citation type="submission" date="2021-07" db="EMBL/GenBank/DDBJ databases">
        <authorList>
            <person name="So Y."/>
        </authorList>
    </citation>
    <scope>NUCLEOTIDE SEQUENCE [LARGE SCALE GENOMIC DNA]</scope>
    <source>
        <strain evidence="2 3">HJA6</strain>
    </source>
</reference>
<keyword evidence="3" id="KW-1185">Reference proteome</keyword>
<protein>
    <recommendedName>
        <fullName evidence="4">DUF3035 domain-containing protein</fullName>
    </recommendedName>
</protein>
<dbReference type="Proteomes" id="UP001196565">
    <property type="component" value="Unassembled WGS sequence"/>
</dbReference>
<name>A0ABS7ADA3_9PROT</name>
<dbReference type="EMBL" id="JAHYBZ010000007">
    <property type="protein sequence ID" value="MBW6400288.1"/>
    <property type="molecule type" value="Genomic_DNA"/>
</dbReference>
<evidence type="ECO:0000313" key="3">
    <source>
        <dbReference type="Proteomes" id="UP001196565"/>
    </source>
</evidence>
<feature type="region of interest" description="Disordered" evidence="1">
    <location>
        <begin position="106"/>
        <end position="132"/>
    </location>
</feature>
<accession>A0ABS7ADA3</accession>
<gene>
    <name evidence="2" type="ORF">KPL78_20675</name>
</gene>
<evidence type="ECO:0000313" key="2">
    <source>
        <dbReference type="EMBL" id="MBW6400288.1"/>
    </source>
</evidence>
<organism evidence="2 3">
    <name type="scientific">Roseomonas alba</name>
    <dbReference type="NCBI Taxonomy" id="2846776"/>
    <lineage>
        <taxon>Bacteria</taxon>
        <taxon>Pseudomonadati</taxon>
        <taxon>Pseudomonadota</taxon>
        <taxon>Alphaproteobacteria</taxon>
        <taxon>Acetobacterales</taxon>
        <taxon>Roseomonadaceae</taxon>
        <taxon>Roseomonas</taxon>
    </lineage>
</organism>
<sequence length="205" mass="21366">MIAERSTMRRTYTGTVLLAAALLAGCGPDWQPSWNMSSNPAVEGDSLTVMRVTGQDAQFTPLQSEHLPELRQAVTAALNRAPESPTAAMEGIPEYRPVPRPDLDAVTRRRPGSSTPPDAIAVPDRAPTPAPARAVPPVLPPATQRVEGTQVQIPGQPPGTVTGGTDRVQTFSQPGSAAGGVAVRDGGTTTVIQPGGRVTTIPTPR</sequence>
<comment type="caution">
    <text evidence="2">The sequence shown here is derived from an EMBL/GenBank/DDBJ whole genome shotgun (WGS) entry which is preliminary data.</text>
</comment>
<feature type="region of interest" description="Disordered" evidence="1">
    <location>
        <begin position="82"/>
        <end position="101"/>
    </location>
</feature>
<feature type="compositionally biased region" description="Low complexity" evidence="1">
    <location>
        <begin position="121"/>
        <end position="132"/>
    </location>
</feature>
<feature type="region of interest" description="Disordered" evidence="1">
    <location>
        <begin position="150"/>
        <end position="205"/>
    </location>
</feature>
<evidence type="ECO:0000256" key="1">
    <source>
        <dbReference type="SAM" id="MobiDB-lite"/>
    </source>
</evidence>
<dbReference type="PROSITE" id="PS51257">
    <property type="entry name" value="PROKAR_LIPOPROTEIN"/>
    <property type="match status" value="1"/>
</dbReference>